<dbReference type="InterPro" id="IPR018391">
    <property type="entry name" value="PQQ_b-propeller_rpt"/>
</dbReference>
<feature type="region of interest" description="Disordered" evidence="1">
    <location>
        <begin position="152"/>
        <end position="199"/>
    </location>
</feature>
<protein>
    <recommendedName>
        <fullName evidence="3">Pyrrolo-quinoline quinone repeat domain-containing protein</fullName>
    </recommendedName>
</protein>
<feature type="compositionally biased region" description="Basic and acidic residues" evidence="1">
    <location>
        <begin position="155"/>
        <end position="177"/>
    </location>
</feature>
<feature type="transmembrane region" description="Helical" evidence="2">
    <location>
        <begin position="131"/>
        <end position="151"/>
    </location>
</feature>
<sequence length="596" mass="62286">MNQPPDQPPQPQGGFGAPQDPQQGTPAAPGTPPPPPGQPPAQPPAPPQPGYGYPQTPPQGGGGYGQPGPYNQPGPYGQQPGPYNQPGPYGQQQPGYGQTPPPQFPGAPAPGGPGDGGGSGPGKFFKGKPGMIIAAAVAGLLVIGGGVYLAVSGGDDDKPKKPVAEKSNDPKPGKSDPVDEGDGSGGGREGGDSLDSKPGEAKAWMATNKMDLPGNGAELKDIWVVGDNVVQAAYKEVTAWDVKTGKEKWKVELPYEVCATPRNATDDGKVVIAHKDKASSKAECSELQMIDLKTGKKGWKKGVGEGGLFDSTITLELSITGDTVAAARSQSGSAFRMSDGKKLFEAEKDGKCFPAAFAGGERMMQVDSCSTSTENDNLKLIDPKTGKAKWKFATKKGWEVSKVYSTNPIVISVTNRDEKTWSIMALTDSGKVRSQLDGGKDSFRQQCGGLAVFERQLNGCDGMVADGDSFYMATEPEGSASSGRSNEIVAFDLDTGKPKWRAKAGEGRSALPLEREGTGLLAYVDPTYDKPGAIVKFGPGGSKPTTVLKHPESAASIENSMTSGKLKYADGRFFLTTSRLMKGDTKDAARMLAFGK</sequence>
<dbReference type="PANTHER" id="PTHR34512">
    <property type="entry name" value="CELL SURFACE PROTEIN"/>
    <property type="match status" value="1"/>
</dbReference>
<dbReference type="Pfam" id="PF13360">
    <property type="entry name" value="PQQ_2"/>
    <property type="match status" value="1"/>
</dbReference>
<dbReference type="InterPro" id="IPR002372">
    <property type="entry name" value="PQQ_rpt_dom"/>
</dbReference>
<keyword evidence="2" id="KW-1133">Transmembrane helix</keyword>
<dbReference type="SUPFAM" id="SSF50998">
    <property type="entry name" value="Quinoprotein alcohol dehydrogenase-like"/>
    <property type="match status" value="1"/>
</dbReference>
<name>A0A372MDU5_9ACTN</name>
<dbReference type="Gene3D" id="2.130.10.10">
    <property type="entry name" value="YVTN repeat-like/Quinoprotein amine dehydrogenase"/>
    <property type="match status" value="1"/>
</dbReference>
<evidence type="ECO:0000256" key="1">
    <source>
        <dbReference type="SAM" id="MobiDB-lite"/>
    </source>
</evidence>
<feature type="domain" description="Pyrrolo-quinoline quinone repeat" evidence="3">
    <location>
        <begin position="223"/>
        <end position="346"/>
    </location>
</feature>
<dbReference type="OrthoDB" id="3944519at2"/>
<evidence type="ECO:0000313" key="5">
    <source>
        <dbReference type="Proteomes" id="UP000263094"/>
    </source>
</evidence>
<reference evidence="4 5" key="1">
    <citation type="submission" date="2018-08" db="EMBL/GenBank/DDBJ databases">
        <title>Isolation, diversity and antifungal activity of Actinobacteria from wheat.</title>
        <authorList>
            <person name="Han C."/>
        </authorList>
    </citation>
    <scope>NUCLEOTIDE SEQUENCE [LARGE SCALE GENOMIC DNA]</scope>
    <source>
        <strain evidence="4 5">NEAU-YY421</strain>
    </source>
</reference>
<feature type="compositionally biased region" description="Pro residues" evidence="1">
    <location>
        <begin position="99"/>
        <end position="111"/>
    </location>
</feature>
<dbReference type="EMBL" id="QUAK01000003">
    <property type="protein sequence ID" value="RFU88685.1"/>
    <property type="molecule type" value="Genomic_DNA"/>
</dbReference>
<feature type="compositionally biased region" description="Pro residues" evidence="1">
    <location>
        <begin position="1"/>
        <end position="11"/>
    </location>
</feature>
<keyword evidence="2" id="KW-0812">Transmembrane</keyword>
<proteinExistence type="predicted"/>
<dbReference type="AlphaFoldDB" id="A0A372MDU5"/>
<evidence type="ECO:0000256" key="2">
    <source>
        <dbReference type="SAM" id="Phobius"/>
    </source>
</evidence>
<dbReference type="PANTHER" id="PTHR34512:SF30">
    <property type="entry name" value="OUTER MEMBRANE PROTEIN ASSEMBLY FACTOR BAMB"/>
    <property type="match status" value="1"/>
</dbReference>
<feature type="compositionally biased region" description="Pro residues" evidence="1">
    <location>
        <begin position="29"/>
        <end position="49"/>
    </location>
</feature>
<feature type="compositionally biased region" description="Low complexity" evidence="1">
    <location>
        <begin position="17"/>
        <end position="28"/>
    </location>
</feature>
<gene>
    <name evidence="4" type="ORF">DY218_00305</name>
</gene>
<dbReference type="SMART" id="SM00564">
    <property type="entry name" value="PQQ"/>
    <property type="match status" value="4"/>
</dbReference>
<dbReference type="RefSeq" id="WP_128553866.1">
    <property type="nucleotide sequence ID" value="NZ_QUAK01000003.1"/>
</dbReference>
<evidence type="ECO:0000313" key="4">
    <source>
        <dbReference type="EMBL" id="RFU88685.1"/>
    </source>
</evidence>
<organism evidence="4 5">
    <name type="scientific">Streptomyces triticagri</name>
    <dbReference type="NCBI Taxonomy" id="2293568"/>
    <lineage>
        <taxon>Bacteria</taxon>
        <taxon>Bacillati</taxon>
        <taxon>Actinomycetota</taxon>
        <taxon>Actinomycetes</taxon>
        <taxon>Kitasatosporales</taxon>
        <taxon>Streptomycetaceae</taxon>
        <taxon>Streptomyces</taxon>
    </lineage>
</organism>
<dbReference type="InterPro" id="IPR015943">
    <property type="entry name" value="WD40/YVTN_repeat-like_dom_sf"/>
</dbReference>
<dbReference type="Proteomes" id="UP000263094">
    <property type="component" value="Unassembled WGS sequence"/>
</dbReference>
<dbReference type="InterPro" id="IPR011047">
    <property type="entry name" value="Quinoprotein_ADH-like_sf"/>
</dbReference>
<comment type="caution">
    <text evidence="4">The sequence shown here is derived from an EMBL/GenBank/DDBJ whole genome shotgun (WGS) entry which is preliminary data.</text>
</comment>
<feature type="region of interest" description="Disordered" evidence="1">
    <location>
        <begin position="1"/>
        <end position="123"/>
    </location>
</feature>
<feature type="compositionally biased region" description="Gly residues" evidence="1">
    <location>
        <begin position="112"/>
        <end position="121"/>
    </location>
</feature>
<feature type="compositionally biased region" description="Low complexity" evidence="1">
    <location>
        <begin position="67"/>
        <end position="98"/>
    </location>
</feature>
<feature type="compositionally biased region" description="Basic and acidic residues" evidence="1">
    <location>
        <begin position="189"/>
        <end position="199"/>
    </location>
</feature>
<evidence type="ECO:0000259" key="3">
    <source>
        <dbReference type="Pfam" id="PF13360"/>
    </source>
</evidence>
<keyword evidence="5" id="KW-1185">Reference proteome</keyword>
<keyword evidence="2" id="KW-0472">Membrane</keyword>
<accession>A0A372MDU5</accession>